<gene>
    <name evidence="9" type="ORF">NCGR_LOCUS36224</name>
</gene>
<feature type="region of interest" description="Disordered" evidence="7">
    <location>
        <begin position="91"/>
        <end position="132"/>
    </location>
</feature>
<dbReference type="FunFam" id="1.10.20.10:FF:000001">
    <property type="entry name" value="Histone H3"/>
    <property type="match status" value="1"/>
</dbReference>
<sequence>MATGGAGPGLSPPSRPALPLRLPRPPPPTPPPSYLDDDDMVLPYISHLLMEEEDAHADSFFYQYPDHPALLHAQQPFADILADAAAASCTSATTSPSSLSSVDTTDGQGQGTSDSDHSPTLRRSPATANGSDAADMATSAFLKGMQEATKFLPLPLPLPLPTNNTTLLLHDARGRKNRHAATRDDDDDFDPEPESRRATKLMLPADTTDEADARRMFDELMIHERDDICMKGVQQQGVSASSDDDNPTRRRRRRRSSATSTGTTRNGSSDGPHSSPTGDATQRLAHCFAEGLEARLAGTGSRLYRSLMLGRTSVADFLMAYRLYMAACCCKKVAFAFSNRTIHDAVAVAVTGGARRRLHIIDYGLGYGFQWPGLLRGLAAMEGRPPELVRITGINLPQPGFSPAHHIENTGRRLSDCARQLGVPFEFRGIAAKREDVSSEDLDIDPAAEVLVVISLCHFRLLTDEIEISAAAAVPAPGTREALFHYSAQFDLLDATVPRDSPERLLVETGADRVERPEMYRQWQAKNQRAGLRQLPLQADVVKVVLDKVKDNYHRKQLATKAARKSAPATGGVKKPYRFRLGTVALREIRMYQKSTELLIRKLPFQRLVREIAQDFKTDLRFESSAVAALQEAAEAYLVGLFEDTNLCAIHAKRVTIFAECGVRGCN</sequence>
<keyword evidence="4" id="KW-0805">Transcription regulation</keyword>
<organism evidence="9 10">
    <name type="scientific">Miscanthus lutarioriparius</name>
    <dbReference type="NCBI Taxonomy" id="422564"/>
    <lineage>
        <taxon>Eukaryota</taxon>
        <taxon>Viridiplantae</taxon>
        <taxon>Streptophyta</taxon>
        <taxon>Embryophyta</taxon>
        <taxon>Tracheophyta</taxon>
        <taxon>Spermatophyta</taxon>
        <taxon>Magnoliopsida</taxon>
        <taxon>Liliopsida</taxon>
        <taxon>Poales</taxon>
        <taxon>Poaceae</taxon>
        <taxon>PACMAD clade</taxon>
        <taxon>Panicoideae</taxon>
        <taxon>Andropogonodae</taxon>
        <taxon>Andropogoneae</taxon>
        <taxon>Saccharinae</taxon>
        <taxon>Miscanthus</taxon>
    </lineage>
</organism>
<dbReference type="InterPro" id="IPR007125">
    <property type="entry name" value="H2A/H2B/H3"/>
</dbReference>
<feature type="domain" description="Core Histone H2A/H2B/H3" evidence="8">
    <location>
        <begin position="582"/>
        <end position="659"/>
    </location>
</feature>
<evidence type="ECO:0000256" key="1">
    <source>
        <dbReference type="ARBA" id="ARBA00004286"/>
    </source>
</evidence>
<dbReference type="InterPro" id="IPR009072">
    <property type="entry name" value="Histone-fold"/>
</dbReference>
<name>A0A811Q0Y7_9POAL</name>
<comment type="subcellular location">
    <subcellularLocation>
        <location evidence="1">Chromosome</location>
    </subcellularLocation>
</comment>
<keyword evidence="5" id="KW-0804">Transcription</keyword>
<accession>A0A811Q0Y7</accession>
<dbReference type="InterPro" id="IPR000164">
    <property type="entry name" value="Histone_H3/CENP-A"/>
</dbReference>
<keyword evidence="3" id="KW-0158">Chromosome</keyword>
<reference evidence="9" key="1">
    <citation type="submission" date="2020-10" db="EMBL/GenBank/DDBJ databases">
        <authorList>
            <person name="Han B."/>
            <person name="Lu T."/>
            <person name="Zhao Q."/>
            <person name="Huang X."/>
            <person name="Zhao Y."/>
        </authorList>
    </citation>
    <scope>NUCLEOTIDE SEQUENCE</scope>
</reference>
<dbReference type="PROSITE" id="PS50985">
    <property type="entry name" value="GRAS"/>
    <property type="match status" value="1"/>
</dbReference>
<feature type="short sequence motif" description="VHIID" evidence="6">
    <location>
        <begin position="358"/>
        <end position="362"/>
    </location>
</feature>
<feature type="region of interest" description="Leucine repeat I (LRI)" evidence="6">
    <location>
        <begin position="242"/>
        <end position="302"/>
    </location>
</feature>
<dbReference type="PANTHER" id="PTHR11426">
    <property type="entry name" value="HISTONE H3"/>
    <property type="match status" value="1"/>
</dbReference>
<keyword evidence="10" id="KW-1185">Reference proteome</keyword>
<feature type="compositionally biased region" description="Low complexity" evidence="7">
    <location>
        <begin position="91"/>
        <end position="106"/>
    </location>
</feature>
<dbReference type="AlphaFoldDB" id="A0A811Q0Y7"/>
<dbReference type="EMBL" id="CAJGYO010000009">
    <property type="protein sequence ID" value="CAD6252575.1"/>
    <property type="molecule type" value="Genomic_DNA"/>
</dbReference>
<dbReference type="GO" id="GO:0030527">
    <property type="term" value="F:structural constituent of chromatin"/>
    <property type="evidence" value="ECO:0007669"/>
    <property type="project" value="InterPro"/>
</dbReference>
<feature type="region of interest" description="Disordered" evidence="7">
    <location>
        <begin position="174"/>
        <end position="210"/>
    </location>
</feature>
<evidence type="ECO:0000259" key="8">
    <source>
        <dbReference type="Pfam" id="PF00125"/>
    </source>
</evidence>
<feature type="compositionally biased region" description="Low complexity" evidence="7">
    <location>
        <begin position="257"/>
        <end position="270"/>
    </location>
</feature>
<evidence type="ECO:0000256" key="6">
    <source>
        <dbReference type="PROSITE-ProRule" id="PRU01191"/>
    </source>
</evidence>
<dbReference type="SUPFAM" id="SSF47113">
    <property type="entry name" value="Histone-fold"/>
    <property type="match status" value="1"/>
</dbReference>
<comment type="caution">
    <text evidence="9">The sequence shown here is derived from an EMBL/GenBank/DDBJ whole genome shotgun (WGS) entry which is preliminary data.</text>
</comment>
<dbReference type="PRINTS" id="PR00622">
    <property type="entry name" value="HISTONEH3"/>
</dbReference>
<evidence type="ECO:0000256" key="4">
    <source>
        <dbReference type="ARBA" id="ARBA00023015"/>
    </source>
</evidence>
<dbReference type="Pfam" id="PF00125">
    <property type="entry name" value="Histone"/>
    <property type="match status" value="1"/>
</dbReference>
<feature type="region of interest" description="Disordered" evidence="7">
    <location>
        <begin position="232"/>
        <end position="280"/>
    </location>
</feature>
<evidence type="ECO:0000313" key="10">
    <source>
        <dbReference type="Proteomes" id="UP000604825"/>
    </source>
</evidence>
<comment type="similarity">
    <text evidence="6">Belongs to the GRAS family.</text>
</comment>
<feature type="compositionally biased region" description="Pro residues" evidence="7">
    <location>
        <begin position="10"/>
        <end position="33"/>
    </location>
</feature>
<feature type="region of interest" description="SAW" evidence="6">
    <location>
        <begin position="507"/>
        <end position="587"/>
    </location>
</feature>
<dbReference type="Gene3D" id="1.10.20.10">
    <property type="entry name" value="Histone, subunit A"/>
    <property type="match status" value="1"/>
</dbReference>
<proteinExistence type="inferred from homology"/>
<dbReference type="CDD" id="cd22911">
    <property type="entry name" value="HFD_H3"/>
    <property type="match status" value="1"/>
</dbReference>
<dbReference type="GO" id="GO:0046982">
    <property type="term" value="F:protein heterodimerization activity"/>
    <property type="evidence" value="ECO:0007669"/>
    <property type="project" value="InterPro"/>
</dbReference>
<dbReference type="GO" id="GO:0003677">
    <property type="term" value="F:DNA binding"/>
    <property type="evidence" value="ECO:0007669"/>
    <property type="project" value="InterPro"/>
</dbReference>
<dbReference type="InterPro" id="IPR005202">
    <property type="entry name" value="TF_GRAS"/>
</dbReference>
<evidence type="ECO:0000256" key="5">
    <source>
        <dbReference type="ARBA" id="ARBA00023163"/>
    </source>
</evidence>
<feature type="region of interest" description="Leucine repeat II (LRII)" evidence="6">
    <location>
        <begin position="409"/>
        <end position="441"/>
    </location>
</feature>
<dbReference type="SMART" id="SM00428">
    <property type="entry name" value="H3"/>
    <property type="match status" value="1"/>
</dbReference>
<dbReference type="GO" id="GO:0005654">
    <property type="term" value="C:nucleoplasm"/>
    <property type="evidence" value="ECO:0007669"/>
    <property type="project" value="UniProtKB-ARBA"/>
</dbReference>
<dbReference type="Pfam" id="PF03514">
    <property type="entry name" value="GRAS"/>
    <property type="match status" value="2"/>
</dbReference>
<dbReference type="Proteomes" id="UP000604825">
    <property type="component" value="Unassembled WGS sequence"/>
</dbReference>
<protein>
    <recommendedName>
        <fullName evidence="8">Core Histone H2A/H2B/H3 domain-containing protein</fullName>
    </recommendedName>
</protein>
<feature type="compositionally biased region" description="Polar residues" evidence="7">
    <location>
        <begin position="271"/>
        <end position="280"/>
    </location>
</feature>
<comment type="similarity">
    <text evidence="2">Belongs to the histone H3 family.</text>
</comment>
<evidence type="ECO:0000256" key="7">
    <source>
        <dbReference type="SAM" id="MobiDB-lite"/>
    </source>
</evidence>
<comment type="caution">
    <text evidence="6">Lacks conserved residue(s) required for the propagation of feature annotation.</text>
</comment>
<feature type="region of interest" description="Disordered" evidence="7">
    <location>
        <begin position="1"/>
        <end position="38"/>
    </location>
</feature>
<dbReference type="PROSITE" id="PS00959">
    <property type="entry name" value="HISTONE_H3_2"/>
    <property type="match status" value="1"/>
</dbReference>
<evidence type="ECO:0000313" key="9">
    <source>
        <dbReference type="EMBL" id="CAD6252575.1"/>
    </source>
</evidence>
<evidence type="ECO:0000256" key="3">
    <source>
        <dbReference type="ARBA" id="ARBA00022454"/>
    </source>
</evidence>
<evidence type="ECO:0000256" key="2">
    <source>
        <dbReference type="ARBA" id="ARBA00010343"/>
    </source>
</evidence>
<dbReference type="GO" id="GO:0000786">
    <property type="term" value="C:nucleosome"/>
    <property type="evidence" value="ECO:0007669"/>
    <property type="project" value="InterPro"/>
</dbReference>